<dbReference type="GO" id="GO:0005829">
    <property type="term" value="C:cytosol"/>
    <property type="evidence" value="ECO:0000318"/>
    <property type="project" value="GO_Central"/>
</dbReference>
<keyword evidence="7" id="KW-1185">Reference proteome</keyword>
<evidence type="ECO:0000313" key="6">
    <source>
        <dbReference type="EMBL" id="GAQ84356.1"/>
    </source>
</evidence>
<dbReference type="Pfam" id="PF02826">
    <property type="entry name" value="2-Hacid_dh_C"/>
    <property type="match status" value="1"/>
</dbReference>
<feature type="domain" description="D-isomer specific 2-hydroxyacid dehydrogenase NAD-binding" evidence="5">
    <location>
        <begin position="111"/>
        <end position="298"/>
    </location>
</feature>
<dbReference type="InterPro" id="IPR050223">
    <property type="entry name" value="D-isomer_2-hydroxyacid_DH"/>
</dbReference>
<accession>A0A1Y1I6K8</accession>
<feature type="domain" description="D-isomer specific 2-hydroxyacid dehydrogenase catalytic" evidence="4">
    <location>
        <begin position="8"/>
        <end position="330"/>
    </location>
</feature>
<dbReference type="InterPro" id="IPR006139">
    <property type="entry name" value="D-isomer_2_OHA_DH_cat_dom"/>
</dbReference>
<dbReference type="PANTHER" id="PTHR10996">
    <property type="entry name" value="2-HYDROXYACID DEHYDROGENASE-RELATED"/>
    <property type="match status" value="1"/>
</dbReference>
<dbReference type="Gene3D" id="3.40.50.720">
    <property type="entry name" value="NAD(P)-binding Rossmann-like Domain"/>
    <property type="match status" value="2"/>
</dbReference>
<dbReference type="Proteomes" id="UP000054558">
    <property type="component" value="Unassembled WGS sequence"/>
</dbReference>
<proteinExistence type="inferred from homology"/>
<gene>
    <name evidence="6" type="ORF">KFL_001860030</name>
</gene>
<dbReference type="STRING" id="105231.A0A1Y1I6K8"/>
<dbReference type="GO" id="GO:0030267">
    <property type="term" value="F:glyoxylate reductase (NADPH) activity"/>
    <property type="evidence" value="ECO:0000318"/>
    <property type="project" value="GO_Central"/>
</dbReference>
<protein>
    <submittedName>
        <fullName evidence="6">D-isomer-specific 2-hydroxy acid dehydrogenase superfamily</fullName>
    </submittedName>
</protein>
<organism evidence="6 7">
    <name type="scientific">Klebsormidium nitens</name>
    <name type="common">Green alga</name>
    <name type="synonym">Ulothrix nitens</name>
    <dbReference type="NCBI Taxonomy" id="105231"/>
    <lineage>
        <taxon>Eukaryota</taxon>
        <taxon>Viridiplantae</taxon>
        <taxon>Streptophyta</taxon>
        <taxon>Klebsormidiophyceae</taxon>
        <taxon>Klebsormidiales</taxon>
        <taxon>Klebsormidiaceae</taxon>
        <taxon>Klebsormidium</taxon>
    </lineage>
</organism>
<dbReference type="OMA" id="HAYGNVG"/>
<dbReference type="AlphaFoldDB" id="A0A1Y1I6K8"/>
<dbReference type="GO" id="GO:0051287">
    <property type="term" value="F:NAD binding"/>
    <property type="evidence" value="ECO:0007669"/>
    <property type="project" value="InterPro"/>
</dbReference>
<keyword evidence="2 3" id="KW-0560">Oxidoreductase</keyword>
<sequence length="332" mass="35987">MAAFPVVVVTQWIHDEAIAALAAFATPILNQTKETLSQAEVKRRCRDADAMVAFMSDWVDREVLDSCPKLRIVAAALKGFDNFDVKACEEAGVLLTIVPDLLTEPTAELVIALTLGLMRNILAGDAYVRSGAFQGWRPILYGAGLNDKVIGVIGMGAVGKAVVRRLVAFGVRKPILFLDPNQEAATSALPIAPASSLADLLSASNVVIPLVPLTADTTHLFDAQALRMMKSGAFLVNCGRGSVVDEDAVAEALETGELGGYAADVFEFEDWARPSRPRQIPERLLKMKDRTLFTPHLGSAVDEVRRDIALFAIEQIRQLLVDRKRPTHCVPC</sequence>
<name>A0A1Y1I6K8_KLENI</name>
<comment type="similarity">
    <text evidence="1 3">Belongs to the D-isomer specific 2-hydroxyacid dehydrogenase family.</text>
</comment>
<dbReference type="PANTHER" id="PTHR10996:SF257">
    <property type="entry name" value="GLYOXYLATE REDUCTASE 1"/>
    <property type="match status" value="1"/>
</dbReference>
<evidence type="ECO:0000259" key="5">
    <source>
        <dbReference type="Pfam" id="PF02826"/>
    </source>
</evidence>
<evidence type="ECO:0000256" key="1">
    <source>
        <dbReference type="ARBA" id="ARBA00005854"/>
    </source>
</evidence>
<reference evidence="6 7" key="1">
    <citation type="journal article" date="2014" name="Nat. Commun.">
        <title>Klebsormidium flaccidum genome reveals primary factors for plant terrestrial adaptation.</title>
        <authorList>
            <person name="Hori K."/>
            <person name="Maruyama F."/>
            <person name="Fujisawa T."/>
            <person name="Togashi T."/>
            <person name="Yamamoto N."/>
            <person name="Seo M."/>
            <person name="Sato S."/>
            <person name="Yamada T."/>
            <person name="Mori H."/>
            <person name="Tajima N."/>
            <person name="Moriyama T."/>
            <person name="Ikeuchi M."/>
            <person name="Watanabe M."/>
            <person name="Wada H."/>
            <person name="Kobayashi K."/>
            <person name="Saito M."/>
            <person name="Masuda T."/>
            <person name="Sasaki-Sekimoto Y."/>
            <person name="Mashiguchi K."/>
            <person name="Awai K."/>
            <person name="Shimojima M."/>
            <person name="Masuda S."/>
            <person name="Iwai M."/>
            <person name="Nobusawa T."/>
            <person name="Narise T."/>
            <person name="Kondo S."/>
            <person name="Saito H."/>
            <person name="Sato R."/>
            <person name="Murakawa M."/>
            <person name="Ihara Y."/>
            <person name="Oshima-Yamada Y."/>
            <person name="Ohtaka K."/>
            <person name="Satoh M."/>
            <person name="Sonobe K."/>
            <person name="Ishii M."/>
            <person name="Ohtani R."/>
            <person name="Kanamori-Sato M."/>
            <person name="Honoki R."/>
            <person name="Miyazaki D."/>
            <person name="Mochizuki H."/>
            <person name="Umetsu J."/>
            <person name="Higashi K."/>
            <person name="Shibata D."/>
            <person name="Kamiya Y."/>
            <person name="Sato N."/>
            <person name="Nakamura Y."/>
            <person name="Tabata S."/>
            <person name="Ida S."/>
            <person name="Kurokawa K."/>
            <person name="Ohta H."/>
        </authorList>
    </citation>
    <scope>NUCLEOTIDE SEQUENCE [LARGE SCALE GENOMIC DNA]</scope>
    <source>
        <strain evidence="6 7">NIES-2285</strain>
    </source>
</reference>
<dbReference type="SUPFAM" id="SSF51735">
    <property type="entry name" value="NAD(P)-binding Rossmann-fold domains"/>
    <property type="match status" value="1"/>
</dbReference>
<dbReference type="SUPFAM" id="SSF52283">
    <property type="entry name" value="Formate/glycerate dehydrogenase catalytic domain-like"/>
    <property type="match status" value="1"/>
</dbReference>
<dbReference type="InterPro" id="IPR006140">
    <property type="entry name" value="D-isomer_DH_NAD-bd"/>
</dbReference>
<dbReference type="InterPro" id="IPR029753">
    <property type="entry name" value="D-isomer_DH_CS"/>
</dbReference>
<dbReference type="GO" id="GO:0008465">
    <property type="term" value="F:hydroxypyruvate reductase (NADH) activity"/>
    <property type="evidence" value="ECO:0000318"/>
    <property type="project" value="GO_Central"/>
</dbReference>
<evidence type="ECO:0000313" key="7">
    <source>
        <dbReference type="Proteomes" id="UP000054558"/>
    </source>
</evidence>
<dbReference type="Pfam" id="PF00389">
    <property type="entry name" value="2-Hacid_dh"/>
    <property type="match status" value="1"/>
</dbReference>
<dbReference type="EMBL" id="DF237135">
    <property type="protein sequence ID" value="GAQ84356.1"/>
    <property type="molecule type" value="Genomic_DNA"/>
</dbReference>
<dbReference type="PROSITE" id="PS00671">
    <property type="entry name" value="D_2_HYDROXYACID_DH_3"/>
    <property type="match status" value="1"/>
</dbReference>
<dbReference type="InterPro" id="IPR036291">
    <property type="entry name" value="NAD(P)-bd_dom_sf"/>
</dbReference>
<evidence type="ECO:0000259" key="4">
    <source>
        <dbReference type="Pfam" id="PF00389"/>
    </source>
</evidence>
<evidence type="ECO:0000256" key="2">
    <source>
        <dbReference type="ARBA" id="ARBA00023002"/>
    </source>
</evidence>
<evidence type="ECO:0000256" key="3">
    <source>
        <dbReference type="RuleBase" id="RU003719"/>
    </source>
</evidence>
<dbReference type="OrthoDB" id="298012at2759"/>